<feature type="transmembrane region" description="Helical" evidence="7">
    <location>
        <begin position="426"/>
        <end position="445"/>
    </location>
</feature>
<feature type="compositionally biased region" description="Low complexity" evidence="6">
    <location>
        <begin position="135"/>
        <end position="149"/>
    </location>
</feature>
<evidence type="ECO:0000256" key="3">
    <source>
        <dbReference type="ARBA" id="ARBA00022692"/>
    </source>
</evidence>
<evidence type="ECO:0000256" key="1">
    <source>
        <dbReference type="ARBA" id="ARBA00004141"/>
    </source>
</evidence>
<dbReference type="PANTHER" id="PTHR12385">
    <property type="entry name" value="CHOLINE TRANSPORTER-LIKE (SLC FAMILY 44)"/>
    <property type="match status" value="1"/>
</dbReference>
<feature type="compositionally biased region" description="Low complexity" evidence="6">
    <location>
        <begin position="746"/>
        <end position="756"/>
    </location>
</feature>
<feature type="compositionally biased region" description="Acidic residues" evidence="6">
    <location>
        <begin position="758"/>
        <end position="767"/>
    </location>
</feature>
<feature type="compositionally biased region" description="Acidic residues" evidence="6">
    <location>
        <begin position="80"/>
        <end position="95"/>
    </location>
</feature>
<comment type="subcellular location">
    <subcellularLocation>
        <location evidence="1">Membrane</location>
        <topology evidence="1">Multi-pass membrane protein</topology>
    </subcellularLocation>
</comment>
<feature type="compositionally biased region" description="Polar residues" evidence="6">
    <location>
        <begin position="692"/>
        <end position="711"/>
    </location>
</feature>
<keyword evidence="5 7" id="KW-0472">Membrane</keyword>
<protein>
    <recommendedName>
        <fullName evidence="9">Plasma-membrane choline transporter-domain-containing protein</fullName>
    </recommendedName>
</protein>
<feature type="transmembrane region" description="Helical" evidence="7">
    <location>
        <begin position="629"/>
        <end position="650"/>
    </location>
</feature>
<evidence type="ECO:0000256" key="2">
    <source>
        <dbReference type="ARBA" id="ARBA00007168"/>
    </source>
</evidence>
<dbReference type="GO" id="GO:0022857">
    <property type="term" value="F:transmembrane transporter activity"/>
    <property type="evidence" value="ECO:0007669"/>
    <property type="project" value="InterPro"/>
</dbReference>
<comment type="similarity">
    <text evidence="2">Belongs to the CTL (choline transporter-like) family.</text>
</comment>
<dbReference type="EMBL" id="GL945439">
    <property type="protein sequence ID" value="EGO21351.1"/>
    <property type="molecule type" value="Genomic_DNA"/>
</dbReference>
<name>F8P7D5_SERL9</name>
<feature type="compositionally biased region" description="Polar residues" evidence="6">
    <location>
        <begin position="102"/>
        <end position="114"/>
    </location>
</feature>
<evidence type="ECO:0000313" key="8">
    <source>
        <dbReference type="EMBL" id="EGO21351.1"/>
    </source>
</evidence>
<feature type="compositionally biased region" description="Acidic residues" evidence="6">
    <location>
        <begin position="806"/>
        <end position="816"/>
    </location>
</feature>
<feature type="transmembrane region" description="Helical" evidence="7">
    <location>
        <begin position="226"/>
        <end position="248"/>
    </location>
</feature>
<feature type="transmembrane region" description="Helical" evidence="7">
    <location>
        <begin position="296"/>
        <end position="322"/>
    </location>
</feature>
<keyword evidence="4 7" id="KW-1133">Transmembrane helix</keyword>
<dbReference type="InterPro" id="IPR007603">
    <property type="entry name" value="Choline_transptr-like"/>
</dbReference>
<feature type="compositionally biased region" description="Basic and acidic residues" evidence="6">
    <location>
        <begin position="66"/>
        <end position="79"/>
    </location>
</feature>
<dbReference type="GO" id="GO:0005886">
    <property type="term" value="C:plasma membrane"/>
    <property type="evidence" value="ECO:0007669"/>
    <property type="project" value="TreeGrafter"/>
</dbReference>
<dbReference type="HOGENOM" id="CLU_008052_1_0_1"/>
<keyword evidence="3 7" id="KW-0812">Transmembrane</keyword>
<organism>
    <name type="scientific">Serpula lacrymans var. lacrymans (strain S7.9)</name>
    <name type="common">Dry rot fungus</name>
    <dbReference type="NCBI Taxonomy" id="578457"/>
    <lineage>
        <taxon>Eukaryota</taxon>
        <taxon>Fungi</taxon>
        <taxon>Dikarya</taxon>
        <taxon>Basidiomycota</taxon>
        <taxon>Agaricomycotina</taxon>
        <taxon>Agaricomycetes</taxon>
        <taxon>Agaricomycetidae</taxon>
        <taxon>Boletales</taxon>
        <taxon>Coniophorineae</taxon>
        <taxon>Serpulaceae</taxon>
        <taxon>Serpula</taxon>
    </lineage>
</organism>
<feature type="region of interest" description="Disordered" evidence="6">
    <location>
        <begin position="681"/>
        <end position="826"/>
    </location>
</feature>
<feature type="transmembrane region" description="Helical" evidence="7">
    <location>
        <begin position="334"/>
        <end position="355"/>
    </location>
</feature>
<evidence type="ECO:0000256" key="5">
    <source>
        <dbReference type="ARBA" id="ARBA00023136"/>
    </source>
</evidence>
<feature type="region of interest" description="Disordered" evidence="6">
    <location>
        <begin position="40"/>
        <end position="185"/>
    </location>
</feature>
<evidence type="ECO:0000256" key="7">
    <source>
        <dbReference type="SAM" id="Phobius"/>
    </source>
</evidence>
<dbReference type="Pfam" id="PF04515">
    <property type="entry name" value="Choline_transpo"/>
    <property type="match status" value="1"/>
</dbReference>
<evidence type="ECO:0000256" key="4">
    <source>
        <dbReference type="ARBA" id="ARBA00022989"/>
    </source>
</evidence>
<gene>
    <name evidence="8" type="ORF">SERLADRAFT_441703</name>
</gene>
<sequence>MAKSFAQYASQFLTHQSNLESSLSSSQPLFFSFTTDEGSRLGNNHDSDLDDLDDPHLRASYASRTSRRDGHDDYRSRVDEGDDDDPYLRLDEDDLQPGASRYASQSIPLISSEYSHPGSPEYPKGWLAHQASPLPHSRTPSPAPSSSSLDSHRLATDIFKPTHNNNAVHPQASPPPPPPPLAREPISLSLTESLLPRDGTSRPVDVFSLPDPRYVPRGRRRYNDSVWTALWCTGVSLCVSFSVLLLFLTQKPARSPVNFPYTTMLHTVPMITIITFLSAIAAYTHILLLRIFVRPVMVVTSVFIPATLFISAVWAFVGSFMWETGQEPTWGETVGLRLFSLVPLILSIITARRLIDLPRDIHTTSSILDLTTRLLLSNPFLLALSPAILLVTLVASIPFLTLVFRLLLIGYLQSTSGGLEWHVKGWAHWAIFGAISIWLWSWGVARGTLRTTCAGVIGAWYFADLDLPPPLPSDTRTIHAALTRSTQPSLGSIILAALILTGIRILALLTVVLRLLPSYLPLALRPWLQPLTVGAGFAVGWLEGVTSSLSKYALVYTGLTGDAFFPSARRARALTAAVESRSAGSYRRKFKTEPPLTMLTYSPLTLTFPFALMTYLFVAHTLSAPDQALGAALLAGGVTALVGLFCVGLVKDTADTLYVCYCIDKDLGEKHRDEVFSAFEYDLRPQNPPQPQSTRLGPSSPSTPPKQQYKQHTPRHLSPQPNVPLIHTSPTPLPSRSTQPQPPVQVVPSSVQTTVPESDIDPFEQEPIDFPISMPGPASQPAVGASSKRDVVPYTLSPEPRRRDEDSDDADEDGDESQIFPGSGLF</sequence>
<dbReference type="AlphaFoldDB" id="F8P7D5"/>
<feature type="transmembrane region" description="Helical" evidence="7">
    <location>
        <begin position="380"/>
        <end position="406"/>
    </location>
</feature>
<feature type="transmembrane region" description="Helical" evidence="7">
    <location>
        <begin position="527"/>
        <end position="545"/>
    </location>
</feature>
<feature type="transmembrane region" description="Helical" evidence="7">
    <location>
        <begin position="268"/>
        <end position="289"/>
    </location>
</feature>
<dbReference type="OrthoDB" id="420519at2759"/>
<dbReference type="PANTHER" id="PTHR12385:SF88">
    <property type="entry name" value="CHOLINE TRANSPORTER-LIKE PROTEIN CTL1"/>
    <property type="match status" value="1"/>
</dbReference>
<dbReference type="KEGG" id="sla:SERLADRAFT_441703"/>
<evidence type="ECO:0008006" key="9">
    <source>
        <dbReference type="Google" id="ProtNLM"/>
    </source>
</evidence>
<accession>F8P7D5</accession>
<proteinExistence type="inferred from homology"/>
<evidence type="ECO:0000256" key="6">
    <source>
        <dbReference type="SAM" id="MobiDB-lite"/>
    </source>
</evidence>
<dbReference type="RefSeq" id="XP_007322308.1">
    <property type="nucleotide sequence ID" value="XM_007322246.1"/>
</dbReference>
<dbReference type="Proteomes" id="UP000008064">
    <property type="component" value="Unassembled WGS sequence"/>
</dbReference>
<feature type="transmembrane region" description="Helical" evidence="7">
    <location>
        <begin position="493"/>
        <end position="515"/>
    </location>
</feature>
<reference evidence="8" key="1">
    <citation type="submission" date="2011-04" db="EMBL/GenBank/DDBJ databases">
        <title>Evolution of plant cell wall degrading machinery underlies the functional diversity of forest fungi.</title>
        <authorList>
            <consortium name="US DOE Joint Genome Institute (JGI-PGF)"/>
            <person name="Eastwood D.C."/>
            <person name="Floudas D."/>
            <person name="Binder M."/>
            <person name="Majcherczyk A."/>
            <person name="Schneider P."/>
            <person name="Aerts A."/>
            <person name="Asiegbu F.O."/>
            <person name="Baker S.E."/>
            <person name="Barry K."/>
            <person name="Bendiksby M."/>
            <person name="Blumentritt M."/>
            <person name="Coutinho P.M."/>
            <person name="Cullen D."/>
            <person name="Cullen D."/>
            <person name="Gathman A."/>
            <person name="Goodell B."/>
            <person name="Henrissat B."/>
            <person name="Ihrmark K."/>
            <person name="Kauserud H."/>
            <person name="Kohler A."/>
            <person name="LaButti K."/>
            <person name="Lapidus A."/>
            <person name="Lavin J.L."/>
            <person name="Lee Y.-H."/>
            <person name="Lindquist E."/>
            <person name="Lilly W."/>
            <person name="Lucas S."/>
            <person name="Morin E."/>
            <person name="Murat C."/>
            <person name="Oguiza J.A."/>
            <person name="Park J."/>
            <person name="Pisabarro A.G."/>
            <person name="Riley R."/>
            <person name="Rosling A."/>
            <person name="Salamov A."/>
            <person name="Schmidt O."/>
            <person name="Schmutz J."/>
            <person name="Skrede I."/>
            <person name="Stenlid J."/>
            <person name="Wiebenga A."/>
            <person name="Xie X."/>
            <person name="Kues U."/>
            <person name="Hibbett D.S."/>
            <person name="Hoffmeister D."/>
            <person name="Hogberg N."/>
            <person name="Martin F."/>
            <person name="Grigoriev I.V."/>
            <person name="Watkinson S.C."/>
        </authorList>
    </citation>
    <scope>NUCLEOTIDE SEQUENCE</scope>
    <source>
        <strain evidence="8">S7.9</strain>
    </source>
</reference>
<feature type="compositionally biased region" description="Pro residues" evidence="6">
    <location>
        <begin position="172"/>
        <end position="182"/>
    </location>
</feature>
<feature type="transmembrane region" description="Helical" evidence="7">
    <location>
        <begin position="596"/>
        <end position="617"/>
    </location>
</feature>
<dbReference type="GeneID" id="18815573"/>